<keyword evidence="2" id="KW-0560">Oxidoreductase</keyword>
<keyword evidence="3" id="KW-1185">Reference proteome</keyword>
<protein>
    <submittedName>
        <fullName evidence="2">Catechol-2,3-dioxygenase</fullName>
    </submittedName>
</protein>
<dbReference type="STRING" id="392015.SAMN05421543_12211"/>
<dbReference type="GO" id="GO:0051213">
    <property type="term" value="F:dioxygenase activity"/>
    <property type="evidence" value="ECO:0007669"/>
    <property type="project" value="UniProtKB-KW"/>
</dbReference>
<dbReference type="Proteomes" id="UP000183508">
    <property type="component" value="Unassembled WGS sequence"/>
</dbReference>
<keyword evidence="2" id="KW-0223">Dioxygenase</keyword>
<accession>A0A1I7L052</accession>
<dbReference type="InterPro" id="IPR050383">
    <property type="entry name" value="GlyoxalaseI/FosfomycinResist"/>
</dbReference>
<dbReference type="eggNOG" id="COG0346">
    <property type="taxonomic scope" value="Bacteria"/>
</dbReference>
<dbReference type="RefSeq" id="WP_074955373.1">
    <property type="nucleotide sequence ID" value="NZ_FPBV01000022.1"/>
</dbReference>
<organism evidence="2 3">
    <name type="scientific">Alicyclobacillus macrosporangiidus</name>
    <dbReference type="NCBI Taxonomy" id="392015"/>
    <lineage>
        <taxon>Bacteria</taxon>
        <taxon>Bacillati</taxon>
        <taxon>Bacillota</taxon>
        <taxon>Bacilli</taxon>
        <taxon>Bacillales</taxon>
        <taxon>Alicyclobacillaceae</taxon>
        <taxon>Alicyclobacillus</taxon>
    </lineage>
</organism>
<evidence type="ECO:0000313" key="3">
    <source>
        <dbReference type="Proteomes" id="UP000183508"/>
    </source>
</evidence>
<reference evidence="3" key="1">
    <citation type="submission" date="2016-10" db="EMBL/GenBank/DDBJ databases">
        <authorList>
            <person name="Varghese N."/>
        </authorList>
    </citation>
    <scope>NUCLEOTIDE SEQUENCE [LARGE SCALE GENOMIC DNA]</scope>
    <source>
        <strain evidence="3">DSM 17980</strain>
    </source>
</reference>
<dbReference type="EMBL" id="FPBV01000022">
    <property type="protein sequence ID" value="SFV03018.1"/>
    <property type="molecule type" value="Genomic_DNA"/>
</dbReference>
<dbReference type="PROSITE" id="PS51819">
    <property type="entry name" value="VOC"/>
    <property type="match status" value="2"/>
</dbReference>
<proteinExistence type="predicted"/>
<dbReference type="PANTHER" id="PTHR21366">
    <property type="entry name" value="GLYOXALASE FAMILY PROTEIN"/>
    <property type="match status" value="1"/>
</dbReference>
<dbReference type="Pfam" id="PF00903">
    <property type="entry name" value="Glyoxalase"/>
    <property type="match status" value="2"/>
</dbReference>
<dbReference type="AlphaFoldDB" id="A0A1I7L052"/>
<gene>
    <name evidence="2" type="ORF">SAMN05421543_12211</name>
</gene>
<dbReference type="InterPro" id="IPR004360">
    <property type="entry name" value="Glyas_Fos-R_dOase_dom"/>
</dbReference>
<dbReference type="PANTHER" id="PTHR21366:SF14">
    <property type="entry name" value="GLYOXALASE DOMAIN-CONTAINING PROTEIN 5"/>
    <property type="match status" value="1"/>
</dbReference>
<evidence type="ECO:0000313" key="2">
    <source>
        <dbReference type="EMBL" id="SFV03018.1"/>
    </source>
</evidence>
<dbReference type="SUPFAM" id="SSF54593">
    <property type="entry name" value="Glyoxalase/Bleomycin resistance protein/Dihydroxybiphenyl dioxygenase"/>
    <property type="match status" value="1"/>
</dbReference>
<feature type="domain" description="VOC" evidence="1">
    <location>
        <begin position="134"/>
        <end position="246"/>
    </location>
</feature>
<dbReference type="InterPro" id="IPR037523">
    <property type="entry name" value="VOC_core"/>
</dbReference>
<dbReference type="OrthoDB" id="317332at2"/>
<evidence type="ECO:0000259" key="1">
    <source>
        <dbReference type="PROSITE" id="PS51819"/>
    </source>
</evidence>
<name>A0A1I7L052_9BACL</name>
<dbReference type="InterPro" id="IPR029068">
    <property type="entry name" value="Glyas_Bleomycin-R_OHBP_Dase"/>
</dbReference>
<dbReference type="Gene3D" id="3.10.180.10">
    <property type="entry name" value="2,3-Dihydroxybiphenyl 1,2-Dioxygenase, domain 1"/>
    <property type="match status" value="2"/>
</dbReference>
<feature type="domain" description="VOC" evidence="1">
    <location>
        <begin position="6"/>
        <end position="117"/>
    </location>
</feature>
<sequence>MVRVFRLAYVHFGCTDVSAMVRYYTEVLGLSLTEEEGGRAYLSTAFDHHNIILSPSSEPGLKGFGLQLAPDLSAAEAHAALQRMGIAAEMKADSLPAIPEIVQFTDMDGFEVHLFSQMEATAPGFRSEGIVPNKVGHLSLRVRDAKRSVEYYKQFGFVNTDWIESFFGFMTCNRDHHVLNFCTSDRKGMHHLAFELRDYSHLVRSMDYLSKHEIPVLWGPSRHGAGHNIATYHRDPEGNMIELFTDADVFIPELNMFEPRPWHETIPQRPRVWGTDECITRWGTAFEEALV</sequence>